<dbReference type="InterPro" id="IPR036505">
    <property type="entry name" value="Amidase/PGRP_sf"/>
</dbReference>
<evidence type="ECO:0000259" key="3">
    <source>
        <dbReference type="SMART" id="SM00644"/>
    </source>
</evidence>
<feature type="compositionally biased region" description="Low complexity" evidence="1">
    <location>
        <begin position="245"/>
        <end position="254"/>
    </location>
</feature>
<keyword evidence="2" id="KW-0732">Signal</keyword>
<dbReference type="InterPro" id="IPR024968">
    <property type="entry name" value="SlpA_C_lactobacillus"/>
</dbReference>
<dbReference type="EMBL" id="JXLG01000009">
    <property type="protein sequence ID" value="KJY60308.1"/>
    <property type="molecule type" value="Genomic_DNA"/>
</dbReference>
<evidence type="ECO:0000256" key="1">
    <source>
        <dbReference type="SAM" id="MobiDB-lite"/>
    </source>
</evidence>
<evidence type="ECO:0000313" key="5">
    <source>
        <dbReference type="Proteomes" id="UP000033682"/>
    </source>
</evidence>
<dbReference type="SMART" id="SM00644">
    <property type="entry name" value="Ami_2"/>
    <property type="match status" value="1"/>
</dbReference>
<dbReference type="Gene3D" id="3.40.80.10">
    <property type="entry name" value="Peptidoglycan recognition protein-like"/>
    <property type="match status" value="1"/>
</dbReference>
<protein>
    <submittedName>
        <fullName evidence="4">Autolysin, amidase</fullName>
    </submittedName>
</protein>
<dbReference type="GO" id="GO:0008745">
    <property type="term" value="F:N-acetylmuramoyl-L-alanine amidase activity"/>
    <property type="evidence" value="ECO:0007669"/>
    <property type="project" value="InterPro"/>
</dbReference>
<dbReference type="SUPFAM" id="SSF55846">
    <property type="entry name" value="N-acetylmuramoyl-L-alanine amidase-like"/>
    <property type="match status" value="1"/>
</dbReference>
<name>A0A0F4LPQ9_9LACO</name>
<dbReference type="HOGENOM" id="CLU_762445_0_0_9"/>
<evidence type="ECO:0000256" key="2">
    <source>
        <dbReference type="SAM" id="SignalP"/>
    </source>
</evidence>
<dbReference type="Pfam" id="PF03217">
    <property type="entry name" value="SlpA"/>
    <property type="match status" value="1"/>
</dbReference>
<proteinExistence type="predicted"/>
<reference evidence="4 5" key="1">
    <citation type="submission" date="2015-01" db="EMBL/GenBank/DDBJ databases">
        <title>Comparative genomics of the lactic acid bacteria isolated from the honey bee gut.</title>
        <authorList>
            <person name="Ellegaard K.M."/>
            <person name="Tamarit D."/>
            <person name="Javelind E."/>
            <person name="Olofsson T."/>
            <person name="Andersson S.G."/>
            <person name="Vasquez A."/>
        </authorList>
    </citation>
    <scope>NUCLEOTIDE SEQUENCE [LARGE SCALE GENOMIC DNA]</scope>
    <source>
        <strain evidence="4 5">Hma11</strain>
    </source>
</reference>
<keyword evidence="5" id="KW-1185">Reference proteome</keyword>
<dbReference type="PATRIC" id="fig|303541.3.peg.1421"/>
<comment type="caution">
    <text evidence="4">The sequence shown here is derived from an EMBL/GenBank/DDBJ whole genome shotgun (WGS) entry which is preliminary data.</text>
</comment>
<feature type="chain" id="PRO_5002472565" evidence="2">
    <location>
        <begin position="23"/>
        <end position="377"/>
    </location>
</feature>
<feature type="signal peptide" evidence="2">
    <location>
        <begin position="1"/>
        <end position="22"/>
    </location>
</feature>
<dbReference type="InterPro" id="IPR002502">
    <property type="entry name" value="Amidase_domain"/>
</dbReference>
<organism evidence="4 5">
    <name type="scientific">Lactobacillus apis</name>
    <dbReference type="NCBI Taxonomy" id="303541"/>
    <lineage>
        <taxon>Bacteria</taxon>
        <taxon>Bacillati</taxon>
        <taxon>Bacillota</taxon>
        <taxon>Bacilli</taxon>
        <taxon>Lactobacillales</taxon>
        <taxon>Lactobacillaceae</taxon>
        <taxon>Lactobacillus</taxon>
    </lineage>
</organism>
<gene>
    <name evidence="4" type="ORF">JF72_12540</name>
</gene>
<evidence type="ECO:0000313" key="4">
    <source>
        <dbReference type="EMBL" id="KJY60308.1"/>
    </source>
</evidence>
<feature type="region of interest" description="Disordered" evidence="1">
    <location>
        <begin position="231"/>
        <end position="262"/>
    </location>
</feature>
<dbReference type="Proteomes" id="UP000033682">
    <property type="component" value="Unassembled WGS sequence"/>
</dbReference>
<dbReference type="AlphaFoldDB" id="A0A0F4LPQ9"/>
<dbReference type="GO" id="GO:0009253">
    <property type="term" value="P:peptidoglycan catabolic process"/>
    <property type="evidence" value="ECO:0007669"/>
    <property type="project" value="InterPro"/>
</dbReference>
<sequence>MRKLVAAMAIAAGMAVPLAAVATVNDSAVVQASSINDMAKQNSYGGITYLDQMLQQQGIKYNDFYASNPLNYRYGKPEGVVVHETATPGASAYNEAIYFNREWMNIYSYVHAFVDKTGVIQMTSPDHGVWGAGPVANSRFFQVELCEDNNLADFAKSINNDAIYIAQIMRQYNLAPVNAVHTGKGTVWSHAAVSKFLGGTDHGDPDGYFAKWGYSMDDFFDLIKYHYDKRSAGSTVPAPKPSKPTAPAKPTSPKQPKPTDTKLLMHNALVYDGNGEKNKQPTKKAGTKLSVYGTKTIKGKKYFQIGTDQYVVATNIEGSLQLLTHNAYIYGGDGERVGTGKFKRGSYIRTYGGRVKIDGRKYYIIDEDQYVKVGNFK</sequence>
<dbReference type="Pfam" id="PF01510">
    <property type="entry name" value="Amidase_2"/>
    <property type="match status" value="1"/>
</dbReference>
<accession>A0A0F4LPQ9</accession>
<dbReference type="CDD" id="cd06583">
    <property type="entry name" value="PGRP"/>
    <property type="match status" value="1"/>
</dbReference>
<dbReference type="STRING" id="303541.JF72_12540"/>
<feature type="domain" description="N-acetylmuramoyl-L-alanine amidase" evidence="3">
    <location>
        <begin position="65"/>
        <end position="206"/>
    </location>
</feature>